<protein>
    <submittedName>
        <fullName evidence="1">Uncharacterized protein</fullName>
    </submittedName>
</protein>
<reference evidence="1 2" key="1">
    <citation type="journal article" date="2023" name="G3 (Bethesda)">
        <title>A chromosome-length genome assembly and annotation of blackberry (Rubus argutus, cv. 'Hillquist').</title>
        <authorList>
            <person name="Bruna T."/>
            <person name="Aryal R."/>
            <person name="Dudchenko O."/>
            <person name="Sargent D.J."/>
            <person name="Mead D."/>
            <person name="Buti M."/>
            <person name="Cavallini A."/>
            <person name="Hytonen T."/>
            <person name="Andres J."/>
            <person name="Pham M."/>
            <person name="Weisz D."/>
            <person name="Mascagni F."/>
            <person name="Usai G."/>
            <person name="Natali L."/>
            <person name="Bassil N."/>
            <person name="Fernandez G.E."/>
            <person name="Lomsadze A."/>
            <person name="Armour M."/>
            <person name="Olukolu B."/>
            <person name="Poorten T."/>
            <person name="Britton C."/>
            <person name="Davik J."/>
            <person name="Ashrafi H."/>
            <person name="Aiden E.L."/>
            <person name="Borodovsky M."/>
            <person name="Worthington M."/>
        </authorList>
    </citation>
    <scope>NUCLEOTIDE SEQUENCE [LARGE SCALE GENOMIC DNA]</scope>
    <source>
        <strain evidence="1">PI 553951</strain>
    </source>
</reference>
<sequence length="70" mass="7874">MKHRNSETWFGREVKSCKARIVVRVRMQEIKDPSGLSGRQSEDEVGRVSKANGLCGFEFACPGRSKFELG</sequence>
<gene>
    <name evidence="1" type="ORF">M0R45_015077</name>
</gene>
<keyword evidence="2" id="KW-1185">Reference proteome</keyword>
<comment type="caution">
    <text evidence="1">The sequence shown here is derived from an EMBL/GenBank/DDBJ whole genome shotgun (WGS) entry which is preliminary data.</text>
</comment>
<proteinExistence type="predicted"/>
<evidence type="ECO:0000313" key="1">
    <source>
        <dbReference type="EMBL" id="KAK9938330.1"/>
    </source>
</evidence>
<accession>A0AAW1XNJ7</accession>
<evidence type="ECO:0000313" key="2">
    <source>
        <dbReference type="Proteomes" id="UP001457282"/>
    </source>
</evidence>
<name>A0AAW1XNJ7_RUBAR</name>
<organism evidence="1 2">
    <name type="scientific">Rubus argutus</name>
    <name type="common">Southern blackberry</name>
    <dbReference type="NCBI Taxonomy" id="59490"/>
    <lineage>
        <taxon>Eukaryota</taxon>
        <taxon>Viridiplantae</taxon>
        <taxon>Streptophyta</taxon>
        <taxon>Embryophyta</taxon>
        <taxon>Tracheophyta</taxon>
        <taxon>Spermatophyta</taxon>
        <taxon>Magnoliopsida</taxon>
        <taxon>eudicotyledons</taxon>
        <taxon>Gunneridae</taxon>
        <taxon>Pentapetalae</taxon>
        <taxon>rosids</taxon>
        <taxon>fabids</taxon>
        <taxon>Rosales</taxon>
        <taxon>Rosaceae</taxon>
        <taxon>Rosoideae</taxon>
        <taxon>Rosoideae incertae sedis</taxon>
        <taxon>Rubus</taxon>
    </lineage>
</organism>
<dbReference type="AlphaFoldDB" id="A0AAW1XNJ7"/>
<dbReference type="Proteomes" id="UP001457282">
    <property type="component" value="Unassembled WGS sequence"/>
</dbReference>
<dbReference type="EMBL" id="JBEDUW010000003">
    <property type="protein sequence ID" value="KAK9938330.1"/>
    <property type="molecule type" value="Genomic_DNA"/>
</dbReference>